<reference evidence="2" key="1">
    <citation type="submission" date="2022-11" db="UniProtKB">
        <authorList>
            <consortium name="WormBaseParasite"/>
        </authorList>
    </citation>
    <scope>IDENTIFICATION</scope>
</reference>
<dbReference type="Proteomes" id="UP000887576">
    <property type="component" value="Unplaced"/>
</dbReference>
<accession>A0AC34PWH5</accession>
<proteinExistence type="predicted"/>
<protein>
    <submittedName>
        <fullName evidence="2">Arrestin C-terminal-like domain-containing protein</fullName>
    </submittedName>
</protein>
<dbReference type="WBParaSite" id="JU765_v2.g10674.t1">
    <property type="protein sequence ID" value="JU765_v2.g10674.t1"/>
    <property type="gene ID" value="JU765_v2.g10674"/>
</dbReference>
<sequence length="355" mass="40593">MSKYFEMDVDQKIMPTAAINLILAETRILSGDTLHAQVVIDSADPDTVVHELYAEIRGIGRSGWVNIHTDKIYETEKEYMNVVVNLCHSIMPLKTGRHQFGFQIVIPDSCPSSYESQFGTIRYTIRVNMVSNLQSATLNEVFPFLVVSRSYFDDVPSAIMRQIEYKDEVDFTVCSLPFGTVYLKIIMPRTGYRLGESIPVKIHVKNSTRKAVKECRIQLILKTQFEAMSRYERINEKKLLEHMMDSKIIGKVKGKTEKDFDLEHLKIPENAVPTQQYNRADEVNILSLSYVMRFSAEPGIETEIPLIVTSKGYKNTIKHGIIEEKMPSTVIRPPNLNRPRRSIVESNAKGISFYC</sequence>
<evidence type="ECO:0000313" key="1">
    <source>
        <dbReference type="Proteomes" id="UP000887576"/>
    </source>
</evidence>
<name>A0AC34PWH5_9BILA</name>
<organism evidence="1 2">
    <name type="scientific">Panagrolaimus sp. JU765</name>
    <dbReference type="NCBI Taxonomy" id="591449"/>
    <lineage>
        <taxon>Eukaryota</taxon>
        <taxon>Metazoa</taxon>
        <taxon>Ecdysozoa</taxon>
        <taxon>Nematoda</taxon>
        <taxon>Chromadorea</taxon>
        <taxon>Rhabditida</taxon>
        <taxon>Tylenchina</taxon>
        <taxon>Panagrolaimomorpha</taxon>
        <taxon>Panagrolaimoidea</taxon>
        <taxon>Panagrolaimidae</taxon>
        <taxon>Panagrolaimus</taxon>
    </lineage>
</organism>
<evidence type="ECO:0000313" key="2">
    <source>
        <dbReference type="WBParaSite" id="JU765_v2.g10674.t1"/>
    </source>
</evidence>